<dbReference type="SMART" id="SM01134">
    <property type="entry name" value="DeoRC"/>
    <property type="match status" value="1"/>
</dbReference>
<keyword evidence="3" id="KW-0804">Transcription</keyword>
<evidence type="ECO:0000313" key="5">
    <source>
        <dbReference type="EMBL" id="KHF41354.1"/>
    </source>
</evidence>
<dbReference type="PRINTS" id="PR00037">
    <property type="entry name" value="HTHLACR"/>
</dbReference>
<evidence type="ECO:0000256" key="3">
    <source>
        <dbReference type="ARBA" id="ARBA00023163"/>
    </source>
</evidence>
<dbReference type="SUPFAM" id="SSF46785">
    <property type="entry name" value="Winged helix' DNA-binding domain"/>
    <property type="match status" value="1"/>
</dbReference>
<dbReference type="AlphaFoldDB" id="A0A0B0IMV2"/>
<evidence type="ECO:0000259" key="4">
    <source>
        <dbReference type="PROSITE" id="PS51000"/>
    </source>
</evidence>
<keyword evidence="6" id="KW-1185">Reference proteome</keyword>
<organism evidence="5 6">
    <name type="scientific">Halalkalibacter okhensis</name>
    <dbReference type="NCBI Taxonomy" id="333138"/>
    <lineage>
        <taxon>Bacteria</taxon>
        <taxon>Bacillati</taxon>
        <taxon>Bacillota</taxon>
        <taxon>Bacilli</taxon>
        <taxon>Bacillales</taxon>
        <taxon>Bacillaceae</taxon>
        <taxon>Halalkalibacter</taxon>
    </lineage>
</organism>
<dbReference type="InterPro" id="IPR037171">
    <property type="entry name" value="NagB/RpiA_transferase-like"/>
</dbReference>
<dbReference type="PROSITE" id="PS51000">
    <property type="entry name" value="HTH_DEOR_2"/>
    <property type="match status" value="1"/>
</dbReference>
<gene>
    <name evidence="5" type="ORF">LQ50_03720</name>
</gene>
<dbReference type="InterPro" id="IPR014036">
    <property type="entry name" value="DeoR-like_C"/>
</dbReference>
<dbReference type="OrthoDB" id="9797223at2"/>
<dbReference type="PANTHER" id="PTHR30363:SF56">
    <property type="entry name" value="TRANSCRIPTIONAL REGULATOR, DEOR FAMILY"/>
    <property type="match status" value="1"/>
</dbReference>
<evidence type="ECO:0000313" key="6">
    <source>
        <dbReference type="Proteomes" id="UP000030832"/>
    </source>
</evidence>
<dbReference type="PANTHER" id="PTHR30363">
    <property type="entry name" value="HTH-TYPE TRANSCRIPTIONAL REGULATOR SRLR-RELATED"/>
    <property type="match status" value="1"/>
</dbReference>
<dbReference type="GO" id="GO:0003700">
    <property type="term" value="F:DNA-binding transcription factor activity"/>
    <property type="evidence" value="ECO:0007669"/>
    <property type="project" value="InterPro"/>
</dbReference>
<dbReference type="SMART" id="SM00420">
    <property type="entry name" value="HTH_DEOR"/>
    <property type="match status" value="1"/>
</dbReference>
<dbReference type="RefSeq" id="WP_034626242.1">
    <property type="nucleotide sequence ID" value="NZ_JRJU01000003.1"/>
</dbReference>
<dbReference type="InterPro" id="IPR036388">
    <property type="entry name" value="WH-like_DNA-bd_sf"/>
</dbReference>
<proteinExistence type="predicted"/>
<sequence length="251" mass="27954">MLTIERHEKILSMLKERVTVKMQELVDETDASESTIRRDLTDLEKAKKLKRIHGGATLLQKKLDEPTVAEKTIKNSQEKKKIAEKAASFVDDGDCIFLDAGTSTVEMIPFLAGKEVVVVTNGLSNIGMLIDLQIQTHVVGGYVKEGTRAFVGRSAIQTLESFRFDKAFIGVNGVSIQDGYTTPDPEEAFIKESAMKRSRQSYILADHSKFGEVSFSKFSNVEEAILVTSEKIGDEYMRDVRKLTTLEVVSL</sequence>
<dbReference type="EMBL" id="JRJU01000003">
    <property type="protein sequence ID" value="KHF41354.1"/>
    <property type="molecule type" value="Genomic_DNA"/>
</dbReference>
<evidence type="ECO:0000256" key="1">
    <source>
        <dbReference type="ARBA" id="ARBA00023015"/>
    </source>
</evidence>
<reference evidence="5 6" key="1">
    <citation type="submission" date="2014-09" db="EMBL/GenBank/DDBJ databases">
        <title>Genome sequencing and annotation of Bacillus Okhensis strain Kh10-101T.</title>
        <authorList>
            <person name="Prakash J.S."/>
        </authorList>
    </citation>
    <scope>NUCLEOTIDE SEQUENCE [LARGE SCALE GENOMIC DNA]</scope>
    <source>
        <strain evidence="6">Kh10-101T</strain>
    </source>
</reference>
<dbReference type="GO" id="GO:0003677">
    <property type="term" value="F:DNA binding"/>
    <property type="evidence" value="ECO:0007669"/>
    <property type="project" value="UniProtKB-KW"/>
</dbReference>
<dbReference type="Gene3D" id="1.10.10.10">
    <property type="entry name" value="Winged helix-like DNA-binding domain superfamily/Winged helix DNA-binding domain"/>
    <property type="match status" value="1"/>
</dbReference>
<dbReference type="InterPro" id="IPR050313">
    <property type="entry name" value="Carb_Metab_HTH_regulators"/>
</dbReference>
<dbReference type="Proteomes" id="UP000030832">
    <property type="component" value="Unassembled WGS sequence"/>
</dbReference>
<dbReference type="InterPro" id="IPR018356">
    <property type="entry name" value="Tscrpt_reg_HTH_DeoR_CS"/>
</dbReference>
<dbReference type="eggNOG" id="COG1349">
    <property type="taxonomic scope" value="Bacteria"/>
</dbReference>
<dbReference type="Pfam" id="PF00455">
    <property type="entry name" value="DeoRC"/>
    <property type="match status" value="1"/>
</dbReference>
<dbReference type="InterPro" id="IPR001034">
    <property type="entry name" value="DeoR_HTH"/>
</dbReference>
<name>A0A0B0IMV2_9BACI</name>
<dbReference type="SUPFAM" id="SSF100950">
    <property type="entry name" value="NagB/RpiA/CoA transferase-like"/>
    <property type="match status" value="1"/>
</dbReference>
<protein>
    <submittedName>
        <fullName evidence="5">DeoR faimly transcriptional regulator</fullName>
    </submittedName>
</protein>
<dbReference type="STRING" id="333138.LQ50_03720"/>
<keyword evidence="1" id="KW-0805">Transcription regulation</keyword>
<accession>A0A0B0IMV2</accession>
<dbReference type="Gene3D" id="3.40.50.1360">
    <property type="match status" value="1"/>
</dbReference>
<feature type="domain" description="HTH deoR-type" evidence="4">
    <location>
        <begin position="3"/>
        <end position="58"/>
    </location>
</feature>
<dbReference type="PROSITE" id="PS00894">
    <property type="entry name" value="HTH_DEOR_1"/>
    <property type="match status" value="1"/>
</dbReference>
<dbReference type="Pfam" id="PF08220">
    <property type="entry name" value="HTH_DeoR"/>
    <property type="match status" value="1"/>
</dbReference>
<evidence type="ECO:0000256" key="2">
    <source>
        <dbReference type="ARBA" id="ARBA00023125"/>
    </source>
</evidence>
<keyword evidence="2" id="KW-0238">DNA-binding</keyword>
<dbReference type="InterPro" id="IPR036390">
    <property type="entry name" value="WH_DNA-bd_sf"/>
</dbReference>
<comment type="caution">
    <text evidence="5">The sequence shown here is derived from an EMBL/GenBank/DDBJ whole genome shotgun (WGS) entry which is preliminary data.</text>
</comment>